<dbReference type="AlphaFoldDB" id="A0A0A6PQX9"/>
<feature type="transmembrane region" description="Helical" evidence="7">
    <location>
        <begin position="401"/>
        <end position="418"/>
    </location>
</feature>
<dbReference type="InterPro" id="IPR000731">
    <property type="entry name" value="SSD"/>
</dbReference>
<feature type="domain" description="SSD" evidence="8">
    <location>
        <begin position="246"/>
        <end position="372"/>
    </location>
</feature>
<feature type="transmembrane region" description="Helical" evidence="7">
    <location>
        <begin position="12"/>
        <end position="33"/>
    </location>
</feature>
<feature type="transmembrane region" description="Helical" evidence="7">
    <location>
        <begin position="317"/>
        <end position="338"/>
    </location>
</feature>
<dbReference type="PROSITE" id="PS50156">
    <property type="entry name" value="SSD"/>
    <property type="match status" value="1"/>
</dbReference>
<dbReference type="Proteomes" id="UP000030428">
    <property type="component" value="Unassembled WGS sequence"/>
</dbReference>
<reference evidence="9 10" key="1">
    <citation type="journal article" date="2016" name="Front. Microbiol.">
        <title>Single-Cell (Meta-)Genomics of a Dimorphic Candidatus Thiomargarita nelsonii Reveals Genomic Plasticity.</title>
        <authorList>
            <person name="Flood B.E."/>
            <person name="Fliss P."/>
            <person name="Jones D.S."/>
            <person name="Dick G.J."/>
            <person name="Jain S."/>
            <person name="Kaster A.K."/>
            <person name="Winkel M."/>
            <person name="Mussmann M."/>
            <person name="Bailey J."/>
        </authorList>
    </citation>
    <scope>NUCLEOTIDE SEQUENCE [LARGE SCALE GENOMIC DNA]</scope>
    <source>
        <strain evidence="9">Hydrate Ridge</strain>
    </source>
</reference>
<feature type="transmembrane region" description="Helical" evidence="7">
    <location>
        <begin position="656"/>
        <end position="677"/>
    </location>
</feature>
<keyword evidence="4 7" id="KW-0812">Transmembrane</keyword>
<keyword evidence="3" id="KW-1003">Cell membrane</keyword>
<keyword evidence="10" id="KW-1185">Reference proteome</keyword>
<name>A0A0A6PQX9_9GAMM</name>
<dbReference type="EMBL" id="JSZA02000062">
    <property type="protein sequence ID" value="KHD04943.1"/>
    <property type="molecule type" value="Genomic_DNA"/>
</dbReference>
<feature type="transmembrane region" description="Helical" evidence="7">
    <location>
        <begin position="350"/>
        <end position="373"/>
    </location>
</feature>
<evidence type="ECO:0000256" key="7">
    <source>
        <dbReference type="SAM" id="Phobius"/>
    </source>
</evidence>
<dbReference type="InterPro" id="IPR050545">
    <property type="entry name" value="Mycobact_MmpL"/>
</dbReference>
<protein>
    <submittedName>
        <fullName evidence="9">RND transporter</fullName>
    </submittedName>
</protein>
<dbReference type="PANTHER" id="PTHR33406:SF6">
    <property type="entry name" value="MEMBRANE PROTEIN YDGH-RELATED"/>
    <property type="match status" value="1"/>
</dbReference>
<dbReference type="Pfam" id="PF03176">
    <property type="entry name" value="MMPL"/>
    <property type="match status" value="2"/>
</dbReference>
<accession>A0A0A6PQX9</accession>
<comment type="subcellular location">
    <subcellularLocation>
        <location evidence="1">Cell membrane</location>
        <topology evidence="1">Multi-pass membrane protein</topology>
    </subcellularLocation>
</comment>
<evidence type="ECO:0000256" key="6">
    <source>
        <dbReference type="ARBA" id="ARBA00023136"/>
    </source>
</evidence>
<evidence type="ECO:0000313" key="10">
    <source>
        <dbReference type="Proteomes" id="UP000030428"/>
    </source>
</evidence>
<comment type="similarity">
    <text evidence="2">Belongs to the resistance-nodulation-cell division (RND) (TC 2.A.6) family. MmpL subfamily.</text>
</comment>
<feature type="transmembrane region" description="Helical" evidence="7">
    <location>
        <begin position="630"/>
        <end position="650"/>
    </location>
</feature>
<proteinExistence type="inferred from homology"/>
<dbReference type="InterPro" id="IPR004869">
    <property type="entry name" value="MMPL_dom"/>
</dbReference>
<feature type="transmembrane region" description="Helical" evidence="7">
    <location>
        <begin position="222"/>
        <end position="239"/>
    </location>
</feature>
<feature type="transmembrane region" description="Helical" evidence="7">
    <location>
        <begin position="732"/>
        <end position="754"/>
    </location>
</feature>
<comment type="caution">
    <text evidence="9">The sequence shown here is derived from an EMBL/GenBank/DDBJ whole genome shotgun (WGS) entry which is preliminary data.</text>
</comment>
<dbReference type="PANTHER" id="PTHR33406">
    <property type="entry name" value="MEMBRANE PROTEIN MJ1562-RELATED"/>
    <property type="match status" value="1"/>
</dbReference>
<dbReference type="Gene3D" id="1.20.1640.10">
    <property type="entry name" value="Multidrug efflux transporter AcrB transmembrane domain"/>
    <property type="match status" value="2"/>
</dbReference>
<dbReference type="SUPFAM" id="SSF82866">
    <property type="entry name" value="Multidrug efflux transporter AcrB transmembrane domain"/>
    <property type="match status" value="2"/>
</dbReference>
<sequence>MIERYAQWIIRWRYFIVLATLVLVALTFFGFPLRFDTDYRVFFSEENPQLVAFEDLQDTYTKNDNVMFVLAPKDGQVFTNKTLDTVEWLTNEAWQIPYSIRVDSITNFQYTYAEDDDLIVDDLITDAKTLSEAEIARAKTVALNEPQLANKLISQKAHVTAVNITVQLPGVQPDHEVPEIVDFVRDLADKVRAQHPHIDVYLTGMVMMNNSFPEASQSDLKTLVPAMYIVILIMLLLLLRGFSGTFATFLLISFSIISALGLAGLFGIALTGPSASAPTMILTLAVADSVHFLVTLRHEMRENGREKYEAIVESLRVNFQPIFLTSLTTAIGFLSMNFGEVPPFRDLGNIVAMGVTIAFILSVTLLPALMAILPVRQRPQTAKTTQAMDHLGEFVVRRRQPLLWGMGSLIILTVAFVPRNELNDDFVKYFDDNFAFRRATDFVTENLTGLYDIQYSLSAGESQGISDPVFLRKVEEFVQWYRQQPEVMHVSTITDTFKRLNKNLHGDDDAYYRLPDGRELAAQYLLLYEMSLPYGLDLNNQINIDKSATRVAITTITLSSNEVLGLEERAQEWLKKNGLPSMQVPGTSTTIMFANIGFRNIRGMLFGATIALVLISIILIVALRSLKFGLISLIPNLAPTAMAFGLWGMLVGEVGLGLSVVAGLTIGIVVDDTIHYLSKYLRARREKGLSPEEAVRYAFRSVGLALWITSLVLIAGFLILSQSHFLLNSTMGIMTAVTIGLALMADFLFLPPLLMKLEGQKA</sequence>
<organism evidence="9 10">
    <name type="scientific">Candidatus Thiomargarita nelsonii</name>
    <dbReference type="NCBI Taxonomy" id="1003181"/>
    <lineage>
        <taxon>Bacteria</taxon>
        <taxon>Pseudomonadati</taxon>
        <taxon>Pseudomonadota</taxon>
        <taxon>Gammaproteobacteria</taxon>
        <taxon>Thiotrichales</taxon>
        <taxon>Thiotrichaceae</taxon>
        <taxon>Thiomargarita</taxon>
    </lineage>
</organism>
<keyword evidence="6 7" id="KW-0472">Membrane</keyword>
<evidence type="ECO:0000256" key="3">
    <source>
        <dbReference type="ARBA" id="ARBA00022475"/>
    </source>
</evidence>
<evidence type="ECO:0000256" key="4">
    <source>
        <dbReference type="ARBA" id="ARBA00022692"/>
    </source>
</evidence>
<feature type="transmembrane region" description="Helical" evidence="7">
    <location>
        <begin position="697"/>
        <end position="720"/>
    </location>
</feature>
<keyword evidence="5 7" id="KW-1133">Transmembrane helix</keyword>
<gene>
    <name evidence="9" type="ORF">PN36_16500</name>
</gene>
<evidence type="ECO:0000256" key="1">
    <source>
        <dbReference type="ARBA" id="ARBA00004651"/>
    </source>
</evidence>
<feature type="transmembrane region" description="Helical" evidence="7">
    <location>
        <begin position="246"/>
        <end position="269"/>
    </location>
</feature>
<evidence type="ECO:0000259" key="8">
    <source>
        <dbReference type="PROSITE" id="PS50156"/>
    </source>
</evidence>
<evidence type="ECO:0000256" key="5">
    <source>
        <dbReference type="ARBA" id="ARBA00022989"/>
    </source>
</evidence>
<evidence type="ECO:0000256" key="2">
    <source>
        <dbReference type="ARBA" id="ARBA00010157"/>
    </source>
</evidence>
<dbReference type="GO" id="GO:0005886">
    <property type="term" value="C:plasma membrane"/>
    <property type="evidence" value="ECO:0007669"/>
    <property type="project" value="UniProtKB-SubCell"/>
</dbReference>
<feature type="transmembrane region" description="Helical" evidence="7">
    <location>
        <begin position="275"/>
        <end position="296"/>
    </location>
</feature>
<feature type="transmembrane region" description="Helical" evidence="7">
    <location>
        <begin position="603"/>
        <end position="623"/>
    </location>
</feature>
<evidence type="ECO:0000313" key="9">
    <source>
        <dbReference type="EMBL" id="KHD04943.1"/>
    </source>
</evidence>